<dbReference type="VEuPathDB" id="VectorBase:ACHR014040"/>
<evidence type="ECO:0000256" key="1">
    <source>
        <dbReference type="SAM" id="MobiDB-lite"/>
    </source>
</evidence>
<organism evidence="2 3">
    <name type="scientific">Anopheles christyi</name>
    <dbReference type="NCBI Taxonomy" id="43041"/>
    <lineage>
        <taxon>Eukaryota</taxon>
        <taxon>Metazoa</taxon>
        <taxon>Ecdysozoa</taxon>
        <taxon>Arthropoda</taxon>
        <taxon>Hexapoda</taxon>
        <taxon>Insecta</taxon>
        <taxon>Pterygota</taxon>
        <taxon>Neoptera</taxon>
        <taxon>Endopterygota</taxon>
        <taxon>Diptera</taxon>
        <taxon>Nematocera</taxon>
        <taxon>Culicoidea</taxon>
        <taxon>Culicidae</taxon>
        <taxon>Anophelinae</taxon>
        <taxon>Anopheles</taxon>
    </lineage>
</organism>
<keyword evidence="3" id="KW-1185">Reference proteome</keyword>
<feature type="region of interest" description="Disordered" evidence="1">
    <location>
        <begin position="1"/>
        <end position="32"/>
    </location>
</feature>
<dbReference type="Proteomes" id="UP000075881">
    <property type="component" value="Unassembled WGS sequence"/>
</dbReference>
<reference evidence="3" key="1">
    <citation type="submission" date="2013-03" db="EMBL/GenBank/DDBJ databases">
        <title>The Genome Sequence of Anopheles christyi ACHKN1017.</title>
        <authorList>
            <consortium name="The Broad Institute Genomics Platform"/>
            <person name="Neafsey D.E."/>
            <person name="Besansky N."/>
            <person name="Walker B."/>
            <person name="Young S.K."/>
            <person name="Zeng Q."/>
            <person name="Gargeya S."/>
            <person name="Fitzgerald M."/>
            <person name="Haas B."/>
            <person name="Abouelleil A."/>
            <person name="Allen A.W."/>
            <person name="Alvarado L."/>
            <person name="Arachchi H.M."/>
            <person name="Berlin A.M."/>
            <person name="Chapman S.B."/>
            <person name="Gainer-Dewar J."/>
            <person name="Goldberg J."/>
            <person name="Griggs A."/>
            <person name="Gujja S."/>
            <person name="Hansen M."/>
            <person name="Howarth C."/>
            <person name="Imamovic A."/>
            <person name="Ireland A."/>
            <person name="Larimer J."/>
            <person name="McCowan C."/>
            <person name="Murphy C."/>
            <person name="Pearson M."/>
            <person name="Poon T.W."/>
            <person name="Priest M."/>
            <person name="Roberts A."/>
            <person name="Saif S."/>
            <person name="Shea T."/>
            <person name="Sisk P."/>
            <person name="Sykes S."/>
            <person name="Wortman J."/>
            <person name="Nusbaum C."/>
            <person name="Birren B."/>
        </authorList>
    </citation>
    <scope>NUCLEOTIDE SEQUENCE [LARGE SCALE GENOMIC DNA]</scope>
    <source>
        <strain evidence="3">ACHKN1017</strain>
    </source>
</reference>
<sequence>MFEKPSASVSAVTRSCGFVPSSSPTTRPPTIR</sequence>
<reference evidence="2" key="2">
    <citation type="submission" date="2020-05" db="UniProtKB">
        <authorList>
            <consortium name="EnsemblMetazoa"/>
        </authorList>
    </citation>
    <scope>IDENTIFICATION</scope>
    <source>
        <strain evidence="2">ACHKN1017</strain>
    </source>
</reference>
<evidence type="ECO:0000313" key="3">
    <source>
        <dbReference type="Proteomes" id="UP000075881"/>
    </source>
</evidence>
<proteinExistence type="predicted"/>
<protein>
    <submittedName>
        <fullName evidence="2">Uncharacterized protein</fullName>
    </submittedName>
</protein>
<dbReference type="AlphaFoldDB" id="A0A182KHT0"/>
<feature type="compositionally biased region" description="Low complexity" evidence="1">
    <location>
        <begin position="20"/>
        <end position="32"/>
    </location>
</feature>
<accession>A0A182KHT0</accession>
<dbReference type="EnsemblMetazoa" id="ACHR014040-RA">
    <property type="protein sequence ID" value="ACHR014040-PA"/>
    <property type="gene ID" value="ACHR014040"/>
</dbReference>
<name>A0A182KHT0_9DIPT</name>
<evidence type="ECO:0000313" key="2">
    <source>
        <dbReference type="EnsemblMetazoa" id="ACHR014040-PA"/>
    </source>
</evidence>